<keyword evidence="2" id="KW-1185">Reference proteome</keyword>
<organism evidence="1 2">
    <name type="scientific">Gottfriedia luciferensis</name>
    <dbReference type="NCBI Taxonomy" id="178774"/>
    <lineage>
        <taxon>Bacteria</taxon>
        <taxon>Bacillati</taxon>
        <taxon>Bacillota</taxon>
        <taxon>Bacilli</taxon>
        <taxon>Bacillales</taxon>
        <taxon>Bacillaceae</taxon>
        <taxon>Gottfriedia</taxon>
    </lineage>
</organism>
<reference evidence="1 2" key="1">
    <citation type="submission" date="2016-07" db="EMBL/GenBank/DDBJ databases">
        <authorList>
            <person name="Townsley L."/>
            <person name="Shank E.A."/>
        </authorList>
    </citation>
    <scope>NUCLEOTIDE SEQUENCE [LARGE SCALE GENOMIC DNA]</scope>
    <source>
        <strain evidence="1 2">CH01</strain>
    </source>
</reference>
<protein>
    <submittedName>
        <fullName evidence="1">Uncharacterized protein</fullName>
    </submittedName>
</protein>
<name>A0ABX2ZVG3_9BACI</name>
<evidence type="ECO:0000313" key="2">
    <source>
        <dbReference type="Proteomes" id="UP000094580"/>
    </source>
</evidence>
<comment type="caution">
    <text evidence="1">The sequence shown here is derived from an EMBL/GenBank/DDBJ whole genome shotgun (WGS) entry which is preliminary data.</text>
</comment>
<sequence length="143" mass="16754">MVAQSHYFTFGAEMGDPYASDAVSPKLIQLRKLLVQHCNKIYCKEIDEIAPILRVDGMYSDFNFEGYEKLRLSKKFRYITIDVGMPQSKWENKTDTEIKEYLIVNLKSALEAMVKCLKKEKYGLNETDLWEDFCKVEKQFLCN</sequence>
<dbReference type="RefSeq" id="WP_069032440.1">
    <property type="nucleotide sequence ID" value="NZ_MDKC01000002.1"/>
</dbReference>
<accession>A0ABX2ZVG3</accession>
<evidence type="ECO:0000313" key="1">
    <source>
        <dbReference type="EMBL" id="ODG93364.1"/>
    </source>
</evidence>
<gene>
    <name evidence="1" type="ORF">BED47_03485</name>
</gene>
<dbReference type="Proteomes" id="UP000094580">
    <property type="component" value="Unassembled WGS sequence"/>
</dbReference>
<dbReference type="EMBL" id="MDKC01000002">
    <property type="protein sequence ID" value="ODG93364.1"/>
    <property type="molecule type" value="Genomic_DNA"/>
</dbReference>
<proteinExistence type="predicted"/>